<dbReference type="PANTHER" id="PTHR45762">
    <property type="entry name" value="ZINC FINGER RNA-BINDING PROTEIN"/>
    <property type="match status" value="1"/>
</dbReference>
<evidence type="ECO:0000313" key="2">
    <source>
        <dbReference type="EMBL" id="KOB68501.1"/>
    </source>
</evidence>
<dbReference type="Pfam" id="PF20965">
    <property type="entry name" value="DZF_C"/>
    <property type="match status" value="1"/>
</dbReference>
<dbReference type="GO" id="GO:0003727">
    <property type="term" value="F:single-stranded RNA binding"/>
    <property type="evidence" value="ECO:0007669"/>
    <property type="project" value="TreeGrafter"/>
</dbReference>
<dbReference type="EMBL" id="JTDY01004169">
    <property type="protein sequence ID" value="KOB68501.1"/>
    <property type="molecule type" value="Genomic_DNA"/>
</dbReference>
<dbReference type="InterPro" id="IPR006561">
    <property type="entry name" value="DZF_dom"/>
</dbReference>
<dbReference type="AlphaFoldDB" id="A0A0L7KZJ6"/>
<gene>
    <name evidence="2" type="ORF">OBRU01_09803</name>
</gene>
<reference evidence="2 3" key="1">
    <citation type="journal article" date="2015" name="Genome Biol. Evol.">
        <title>The genome of winter moth (Operophtera brumata) provides a genomic perspective on sexual dimorphism and phenology.</title>
        <authorList>
            <person name="Derks M.F."/>
            <person name="Smit S."/>
            <person name="Salis L."/>
            <person name="Schijlen E."/>
            <person name="Bossers A."/>
            <person name="Mateman C."/>
            <person name="Pijl A.S."/>
            <person name="de Ridder D."/>
            <person name="Groenen M.A."/>
            <person name="Visser M.E."/>
            <person name="Megens H.J."/>
        </authorList>
    </citation>
    <scope>NUCLEOTIDE SEQUENCE [LARGE SCALE GENOMIC DNA]</scope>
    <source>
        <strain evidence="2">WM2013NL</strain>
        <tissue evidence="2">Head and thorax</tissue>
    </source>
</reference>
<dbReference type="Gene3D" id="1.10.1410.40">
    <property type="match status" value="1"/>
</dbReference>
<feature type="domain" description="DZF" evidence="1">
    <location>
        <begin position="1"/>
        <end position="67"/>
    </location>
</feature>
<keyword evidence="3" id="KW-1185">Reference proteome</keyword>
<comment type="caution">
    <text evidence="2">The sequence shown here is derived from an EMBL/GenBank/DDBJ whole genome shotgun (WGS) entry which is preliminary data.</text>
</comment>
<accession>A0A0L7KZJ6</accession>
<dbReference type="GO" id="GO:0071011">
    <property type="term" value="C:precatalytic spliceosome"/>
    <property type="evidence" value="ECO:0007669"/>
    <property type="project" value="TreeGrafter"/>
</dbReference>
<evidence type="ECO:0000259" key="1">
    <source>
        <dbReference type="PROSITE" id="PS51703"/>
    </source>
</evidence>
<protein>
    <submittedName>
        <fullName evidence="2">Double-stranded RNA-binding protein zn72d</fullName>
    </submittedName>
</protein>
<dbReference type="InterPro" id="IPR049402">
    <property type="entry name" value="DZF_dom_C"/>
</dbReference>
<sequence length="67" mass="7774">MEAVAGGLLLEHGPGLRDPCETPARRSWWYKREDLTASAQQFLRQIAFRQIHKVHSLQYMAHCPLRT</sequence>
<proteinExistence type="predicted"/>
<dbReference type="PANTHER" id="PTHR45762:SF3">
    <property type="entry name" value="ZINC-FINGER PROTEIN AT 72D, ISOFORM B"/>
    <property type="match status" value="1"/>
</dbReference>
<dbReference type="Proteomes" id="UP000037510">
    <property type="component" value="Unassembled WGS sequence"/>
</dbReference>
<organism evidence="2 3">
    <name type="scientific">Operophtera brumata</name>
    <name type="common">Winter moth</name>
    <name type="synonym">Phalaena brumata</name>
    <dbReference type="NCBI Taxonomy" id="104452"/>
    <lineage>
        <taxon>Eukaryota</taxon>
        <taxon>Metazoa</taxon>
        <taxon>Ecdysozoa</taxon>
        <taxon>Arthropoda</taxon>
        <taxon>Hexapoda</taxon>
        <taxon>Insecta</taxon>
        <taxon>Pterygota</taxon>
        <taxon>Neoptera</taxon>
        <taxon>Endopterygota</taxon>
        <taxon>Lepidoptera</taxon>
        <taxon>Glossata</taxon>
        <taxon>Ditrysia</taxon>
        <taxon>Geometroidea</taxon>
        <taxon>Geometridae</taxon>
        <taxon>Larentiinae</taxon>
        <taxon>Operophtera</taxon>
    </lineage>
</organism>
<evidence type="ECO:0000313" key="3">
    <source>
        <dbReference type="Proteomes" id="UP000037510"/>
    </source>
</evidence>
<name>A0A0L7KZJ6_OPEBR</name>
<dbReference type="PROSITE" id="PS51703">
    <property type="entry name" value="DZF"/>
    <property type="match status" value="1"/>
</dbReference>
<dbReference type="STRING" id="104452.A0A0L7KZJ6"/>
<dbReference type="GO" id="GO:0003725">
    <property type="term" value="F:double-stranded RNA binding"/>
    <property type="evidence" value="ECO:0007669"/>
    <property type="project" value="TreeGrafter"/>
</dbReference>